<dbReference type="RefSeq" id="WP_114495316.1">
    <property type="nucleotide sequence ID" value="NZ_QPJW01000001.1"/>
</dbReference>
<reference evidence="1 2" key="1">
    <citation type="submission" date="2018-07" db="EMBL/GenBank/DDBJ databases">
        <title>Genomic Encyclopedia of Type Strains, Phase III (KMG-III): the genomes of soil and plant-associated and newly described type strains.</title>
        <authorList>
            <person name="Whitman W."/>
        </authorList>
    </citation>
    <scope>NUCLEOTIDE SEQUENCE [LARGE SCALE GENOMIC DNA]</scope>
    <source>
        <strain evidence="1 2">CECT 8333</strain>
    </source>
</reference>
<dbReference type="Proteomes" id="UP000253090">
    <property type="component" value="Unassembled WGS sequence"/>
</dbReference>
<gene>
    <name evidence="1" type="ORF">DFP94_1011036</name>
</gene>
<keyword evidence="2" id="KW-1185">Reference proteome</keyword>
<evidence type="ECO:0000313" key="1">
    <source>
        <dbReference type="EMBL" id="RCX23437.1"/>
    </source>
</evidence>
<comment type="caution">
    <text evidence="1">The sequence shown here is derived from an EMBL/GenBank/DDBJ whole genome shotgun (WGS) entry which is preliminary data.</text>
</comment>
<sequence length="272" mass="30336">MGDDSNTTVILKNWLADRGTFDDLENRMLKESKLPGPRANLGLASLFADQFRTQPISPEQWSLLVHWMSLNEGDAPANDPREYLPFCAVQAMGANYGVAEEQRKDQILSFIGLAMNDSRWRLREGAAMALQRLGEDDIAALRSYMERRLSAATLLERRAFVAALAHPPILQKEDNARFALQISEEILTELAAGRPEGSREETRVLCQGLEYAVSLFVEKLPKEGFELLGKYAVSKDERLRKIVKSNLGKARLAKKYPGEVGVIADLVESGSK</sequence>
<accession>A0A369BSP1</accession>
<dbReference type="OrthoDB" id="154709at2"/>
<evidence type="ECO:0000313" key="2">
    <source>
        <dbReference type="Proteomes" id="UP000253090"/>
    </source>
</evidence>
<dbReference type="AlphaFoldDB" id="A0A369BSP1"/>
<organism evidence="1 2">
    <name type="scientific">Fontibacillus phaseoli</name>
    <dbReference type="NCBI Taxonomy" id="1416533"/>
    <lineage>
        <taxon>Bacteria</taxon>
        <taxon>Bacillati</taxon>
        <taxon>Bacillota</taxon>
        <taxon>Bacilli</taxon>
        <taxon>Bacillales</taxon>
        <taxon>Paenibacillaceae</taxon>
        <taxon>Fontibacillus</taxon>
    </lineage>
</organism>
<dbReference type="EMBL" id="QPJW01000001">
    <property type="protein sequence ID" value="RCX23437.1"/>
    <property type="molecule type" value="Genomic_DNA"/>
</dbReference>
<name>A0A369BSP1_9BACL</name>
<protein>
    <recommendedName>
        <fullName evidence="3">HEAT repeat protein</fullName>
    </recommendedName>
</protein>
<evidence type="ECO:0008006" key="3">
    <source>
        <dbReference type="Google" id="ProtNLM"/>
    </source>
</evidence>
<proteinExistence type="predicted"/>